<dbReference type="EMBL" id="JAAALK010000288">
    <property type="protein sequence ID" value="KAG8054643.1"/>
    <property type="molecule type" value="Genomic_DNA"/>
</dbReference>
<reference evidence="2" key="1">
    <citation type="journal article" date="2021" name="bioRxiv">
        <title>Whole Genome Assembly and Annotation of Northern Wild Rice, Zizania palustris L., Supports a Whole Genome Duplication in the Zizania Genus.</title>
        <authorList>
            <person name="Haas M."/>
            <person name="Kono T."/>
            <person name="Macchietto M."/>
            <person name="Millas R."/>
            <person name="McGilp L."/>
            <person name="Shao M."/>
            <person name="Duquette J."/>
            <person name="Hirsch C.N."/>
            <person name="Kimball J."/>
        </authorList>
    </citation>
    <scope>NUCLEOTIDE SEQUENCE</scope>
    <source>
        <tissue evidence="2">Fresh leaf tissue</tissue>
    </source>
</reference>
<evidence type="ECO:0000313" key="2">
    <source>
        <dbReference type="EMBL" id="KAG8054643.1"/>
    </source>
</evidence>
<protein>
    <submittedName>
        <fullName evidence="2">Uncharacterized protein</fullName>
    </submittedName>
</protein>
<evidence type="ECO:0000256" key="1">
    <source>
        <dbReference type="SAM" id="MobiDB-lite"/>
    </source>
</evidence>
<comment type="caution">
    <text evidence="2">The sequence shown here is derived from an EMBL/GenBank/DDBJ whole genome shotgun (WGS) entry which is preliminary data.</text>
</comment>
<dbReference type="AlphaFoldDB" id="A0A8J5RQ29"/>
<accession>A0A8J5RQ29</accession>
<feature type="region of interest" description="Disordered" evidence="1">
    <location>
        <begin position="1"/>
        <end position="27"/>
    </location>
</feature>
<sequence>MPKTSRPENSMQMGVVDGEATGQGADHLAPAAAAHLDHPAAVSRSEDVVGAGLAVSRTADASNQGNFSSSAASPQIPMGLMAEKVRWADVVACFLRAGLGQSLMGFDF</sequence>
<proteinExistence type="predicted"/>
<organism evidence="2 3">
    <name type="scientific">Zizania palustris</name>
    <name type="common">Northern wild rice</name>
    <dbReference type="NCBI Taxonomy" id="103762"/>
    <lineage>
        <taxon>Eukaryota</taxon>
        <taxon>Viridiplantae</taxon>
        <taxon>Streptophyta</taxon>
        <taxon>Embryophyta</taxon>
        <taxon>Tracheophyta</taxon>
        <taxon>Spermatophyta</taxon>
        <taxon>Magnoliopsida</taxon>
        <taxon>Liliopsida</taxon>
        <taxon>Poales</taxon>
        <taxon>Poaceae</taxon>
        <taxon>BOP clade</taxon>
        <taxon>Oryzoideae</taxon>
        <taxon>Oryzeae</taxon>
        <taxon>Zizaniinae</taxon>
        <taxon>Zizania</taxon>
    </lineage>
</organism>
<gene>
    <name evidence="2" type="ORF">GUJ93_ZPchr0001g32882</name>
</gene>
<evidence type="ECO:0000313" key="3">
    <source>
        <dbReference type="Proteomes" id="UP000729402"/>
    </source>
</evidence>
<dbReference type="Proteomes" id="UP000729402">
    <property type="component" value="Unassembled WGS sequence"/>
</dbReference>
<reference evidence="2" key="2">
    <citation type="submission" date="2021-02" db="EMBL/GenBank/DDBJ databases">
        <authorList>
            <person name="Kimball J.A."/>
            <person name="Haas M.W."/>
            <person name="Macchietto M."/>
            <person name="Kono T."/>
            <person name="Duquette J."/>
            <person name="Shao M."/>
        </authorList>
    </citation>
    <scope>NUCLEOTIDE SEQUENCE</scope>
    <source>
        <tissue evidence="2">Fresh leaf tissue</tissue>
    </source>
</reference>
<name>A0A8J5RQ29_ZIZPA</name>
<keyword evidence="3" id="KW-1185">Reference proteome</keyword>